<keyword evidence="3" id="KW-0813">Transport</keyword>
<dbReference type="SUPFAM" id="SSF56954">
    <property type="entry name" value="Outer membrane efflux proteins (OEP)"/>
    <property type="match status" value="1"/>
</dbReference>
<dbReference type="RefSeq" id="WP_025226028.1">
    <property type="nucleotide sequence ID" value="NZ_CP007139.1"/>
</dbReference>
<dbReference type="GO" id="GO:0009279">
    <property type="term" value="C:cell outer membrane"/>
    <property type="evidence" value="ECO:0007669"/>
    <property type="project" value="UniProtKB-SubCell"/>
</dbReference>
<name>A0A068NPT8_FIMGI</name>
<evidence type="ECO:0000256" key="3">
    <source>
        <dbReference type="ARBA" id="ARBA00022448"/>
    </source>
</evidence>
<dbReference type="AlphaFoldDB" id="A0A068NPT8"/>
<dbReference type="KEGG" id="fgi:OP10G_2029"/>
<dbReference type="HOGENOM" id="CLU_012817_10_6_0"/>
<keyword evidence="4" id="KW-1134">Transmembrane beta strand</keyword>
<dbReference type="Gene3D" id="1.20.1600.10">
    <property type="entry name" value="Outer membrane efflux proteins (OEP)"/>
    <property type="match status" value="1"/>
</dbReference>
<evidence type="ECO:0000256" key="9">
    <source>
        <dbReference type="SAM" id="SignalP"/>
    </source>
</evidence>
<comment type="subcellular location">
    <subcellularLocation>
        <location evidence="1">Cell outer membrane</location>
    </subcellularLocation>
</comment>
<dbReference type="GO" id="GO:0015288">
    <property type="term" value="F:porin activity"/>
    <property type="evidence" value="ECO:0007669"/>
    <property type="project" value="TreeGrafter"/>
</dbReference>
<keyword evidence="6" id="KW-0472">Membrane</keyword>
<proteinExistence type="inferred from homology"/>
<dbReference type="GO" id="GO:1990281">
    <property type="term" value="C:efflux pump complex"/>
    <property type="evidence" value="ECO:0007669"/>
    <property type="project" value="TreeGrafter"/>
</dbReference>
<gene>
    <name evidence="10" type="ORF">OP10G_2029</name>
</gene>
<evidence type="ECO:0000256" key="2">
    <source>
        <dbReference type="ARBA" id="ARBA00007613"/>
    </source>
</evidence>
<evidence type="ECO:0000313" key="10">
    <source>
        <dbReference type="EMBL" id="AIE85397.1"/>
    </source>
</evidence>
<protein>
    <submittedName>
        <fullName evidence="10">Outer membrane efflux protein</fullName>
    </submittedName>
</protein>
<keyword evidence="11" id="KW-1185">Reference proteome</keyword>
<feature type="coiled-coil region" evidence="8">
    <location>
        <begin position="332"/>
        <end position="369"/>
    </location>
</feature>
<organism evidence="10 11">
    <name type="scientific">Fimbriimonas ginsengisoli Gsoil 348</name>
    <dbReference type="NCBI Taxonomy" id="661478"/>
    <lineage>
        <taxon>Bacteria</taxon>
        <taxon>Bacillati</taxon>
        <taxon>Armatimonadota</taxon>
        <taxon>Fimbriimonadia</taxon>
        <taxon>Fimbriimonadales</taxon>
        <taxon>Fimbriimonadaceae</taxon>
        <taxon>Fimbriimonas</taxon>
    </lineage>
</organism>
<evidence type="ECO:0000256" key="1">
    <source>
        <dbReference type="ARBA" id="ARBA00004442"/>
    </source>
</evidence>
<dbReference type="OrthoDB" id="9786013at2"/>
<evidence type="ECO:0000313" key="11">
    <source>
        <dbReference type="Proteomes" id="UP000027982"/>
    </source>
</evidence>
<dbReference type="PANTHER" id="PTHR30026:SF20">
    <property type="entry name" value="OUTER MEMBRANE PROTEIN TOLC"/>
    <property type="match status" value="1"/>
</dbReference>
<dbReference type="InterPro" id="IPR028351">
    <property type="entry name" value="CyaE"/>
</dbReference>
<evidence type="ECO:0000256" key="7">
    <source>
        <dbReference type="ARBA" id="ARBA00023237"/>
    </source>
</evidence>
<dbReference type="Pfam" id="PF02321">
    <property type="entry name" value="OEP"/>
    <property type="match status" value="2"/>
</dbReference>
<feature type="chain" id="PRO_5001653823" evidence="9">
    <location>
        <begin position="25"/>
        <end position="429"/>
    </location>
</feature>
<evidence type="ECO:0000256" key="4">
    <source>
        <dbReference type="ARBA" id="ARBA00022452"/>
    </source>
</evidence>
<evidence type="ECO:0000256" key="6">
    <source>
        <dbReference type="ARBA" id="ARBA00023136"/>
    </source>
</evidence>
<dbReference type="PANTHER" id="PTHR30026">
    <property type="entry name" value="OUTER MEMBRANE PROTEIN TOLC"/>
    <property type="match status" value="1"/>
</dbReference>
<dbReference type="PIRSF" id="PIRSF001892">
    <property type="entry name" value="CyaE"/>
    <property type="match status" value="1"/>
</dbReference>
<dbReference type="STRING" id="661478.OP10G_2029"/>
<keyword evidence="5" id="KW-0812">Transmembrane</keyword>
<sequence>MPRPIRTLSLFMLVLVASPSLALAQDSTLTLDQALRLAKERNGTIRSAQYDVNAAESRVTQAFSAFLPTVTPQYQYNNIRRDGNQPLFVTNGDAGLLSGNWRLLDSGERDFSYRSSKHSLYASRFNAKQTLRTTLFAVTQQFYDALRFQELARVADSQVDRAQTIYDQTMLRIKLRDAAAIEELQADADLQNAKVAVLTARNRVTNAAASLKSAIGLDAGQALPTLEKDTAELPEMPGNLDSIVTEGLRQRPDLLSRREALDSERLTRSRAQREAGVSFALDLSNDYQFSPSRLNNRNLGLVVSYPLFDGGRTRAIVRELSANISADSALLLQAERDARAEIEAAAAEARTNRERLVAAKKALDAAQKNFEAAVNSRSKGASDLLQVITAQVSLVTAESNHIEAQYDSRISDARLRLVTGQPVPGEDNP</sequence>
<reference evidence="10 11" key="1">
    <citation type="journal article" date="2014" name="PLoS ONE">
        <title>The first complete genome sequence of the class fimbriimonadia in the phylum armatimonadetes.</title>
        <authorList>
            <person name="Hu Z.Y."/>
            <person name="Wang Y.Z."/>
            <person name="Im W.T."/>
            <person name="Wang S.Y."/>
            <person name="Zhao G.P."/>
            <person name="Zheng H.J."/>
            <person name="Quan Z.X."/>
        </authorList>
    </citation>
    <scope>NUCLEOTIDE SEQUENCE [LARGE SCALE GENOMIC DNA]</scope>
    <source>
        <strain evidence="10">Gsoil 348</strain>
    </source>
</reference>
<dbReference type="Proteomes" id="UP000027982">
    <property type="component" value="Chromosome"/>
</dbReference>
<evidence type="ECO:0000256" key="8">
    <source>
        <dbReference type="SAM" id="Coils"/>
    </source>
</evidence>
<keyword evidence="8" id="KW-0175">Coiled coil</keyword>
<dbReference type="InterPro" id="IPR003423">
    <property type="entry name" value="OMP_efflux"/>
</dbReference>
<feature type="signal peptide" evidence="9">
    <location>
        <begin position="1"/>
        <end position="24"/>
    </location>
</feature>
<dbReference type="EMBL" id="CP007139">
    <property type="protein sequence ID" value="AIE85397.1"/>
    <property type="molecule type" value="Genomic_DNA"/>
</dbReference>
<evidence type="ECO:0000256" key="5">
    <source>
        <dbReference type="ARBA" id="ARBA00022692"/>
    </source>
</evidence>
<dbReference type="InterPro" id="IPR051906">
    <property type="entry name" value="TolC-like"/>
</dbReference>
<dbReference type="GO" id="GO:0015562">
    <property type="term" value="F:efflux transmembrane transporter activity"/>
    <property type="evidence" value="ECO:0007669"/>
    <property type="project" value="InterPro"/>
</dbReference>
<dbReference type="eggNOG" id="COG1538">
    <property type="taxonomic scope" value="Bacteria"/>
</dbReference>
<keyword evidence="7" id="KW-0998">Cell outer membrane</keyword>
<keyword evidence="9" id="KW-0732">Signal</keyword>
<accession>A0A068NPT8</accession>
<comment type="similarity">
    <text evidence="2">Belongs to the outer membrane factor (OMF) (TC 1.B.17) family.</text>
</comment>